<dbReference type="PANTHER" id="PTHR44688:SF16">
    <property type="entry name" value="DNA-BINDING TRANSCRIPTIONAL ACTIVATOR DEVR_DOSR"/>
    <property type="match status" value="1"/>
</dbReference>
<dbReference type="PROSITE" id="PS00622">
    <property type="entry name" value="HTH_LUXR_1"/>
    <property type="match status" value="1"/>
</dbReference>
<proteinExistence type="predicted"/>
<dbReference type="EMBL" id="QNSE01000020">
    <property type="protein sequence ID" value="RBP78292.1"/>
    <property type="molecule type" value="Genomic_DNA"/>
</dbReference>
<evidence type="ECO:0000313" key="6">
    <source>
        <dbReference type="Proteomes" id="UP000252792"/>
    </source>
</evidence>
<evidence type="ECO:0000313" key="5">
    <source>
        <dbReference type="EMBL" id="RBP78292.1"/>
    </source>
</evidence>
<comment type="caution">
    <text evidence="5">The sequence shown here is derived from an EMBL/GenBank/DDBJ whole genome shotgun (WGS) entry which is preliminary data.</text>
</comment>
<dbReference type="GO" id="GO:0003677">
    <property type="term" value="F:DNA binding"/>
    <property type="evidence" value="ECO:0007669"/>
    <property type="project" value="UniProtKB-KW"/>
</dbReference>
<dbReference type="InterPro" id="IPR016032">
    <property type="entry name" value="Sig_transdc_resp-reg_C-effctor"/>
</dbReference>
<reference evidence="5 6" key="1">
    <citation type="submission" date="2018-06" db="EMBL/GenBank/DDBJ databases">
        <title>Genomic Encyclopedia of Type Strains, Phase III (KMG-III): the genomes of soil and plant-associated and newly described type strains.</title>
        <authorList>
            <person name="Whitman W."/>
        </authorList>
    </citation>
    <scope>NUCLEOTIDE SEQUENCE [LARGE SCALE GENOMIC DNA]</scope>
    <source>
        <strain evidence="5 6">CECT 7377</strain>
    </source>
</reference>
<keyword evidence="6" id="KW-1185">Reference proteome</keyword>
<dbReference type="SMART" id="SM00421">
    <property type="entry name" value="HTH_LUXR"/>
    <property type="match status" value="1"/>
</dbReference>
<keyword evidence="1" id="KW-0805">Transcription regulation</keyword>
<protein>
    <submittedName>
        <fullName evidence="5">Regulatory LuxR family protein</fullName>
    </submittedName>
</protein>
<dbReference type="AlphaFoldDB" id="A0A366IU24"/>
<dbReference type="InterPro" id="IPR000792">
    <property type="entry name" value="Tscrpt_reg_LuxR_C"/>
</dbReference>
<keyword evidence="3" id="KW-0804">Transcription</keyword>
<evidence type="ECO:0000256" key="3">
    <source>
        <dbReference type="ARBA" id="ARBA00023163"/>
    </source>
</evidence>
<sequence>MRLTNREQEVLRVLAEGKSNKKIAAELNISHFTVRDHVSSLLRKKQVSSRQRLVSAYYFESMESGEF</sequence>
<accession>A0A366IU24</accession>
<dbReference type="SUPFAM" id="SSF46894">
    <property type="entry name" value="C-terminal effector domain of the bipartite response regulators"/>
    <property type="match status" value="1"/>
</dbReference>
<gene>
    <name evidence="5" type="ORF">DFP80_12028</name>
</gene>
<evidence type="ECO:0000256" key="2">
    <source>
        <dbReference type="ARBA" id="ARBA00023125"/>
    </source>
</evidence>
<dbReference type="OrthoDB" id="7032599at2"/>
<keyword evidence="2" id="KW-0238">DNA-binding</keyword>
<dbReference type="PANTHER" id="PTHR44688">
    <property type="entry name" value="DNA-BINDING TRANSCRIPTIONAL ACTIVATOR DEVR_DOSR"/>
    <property type="match status" value="1"/>
</dbReference>
<dbReference type="RefSeq" id="WP_113918446.1">
    <property type="nucleotide sequence ID" value="NZ_QNSE01000020.1"/>
</dbReference>
<name>A0A366IU24_9GAMM</name>
<evidence type="ECO:0000259" key="4">
    <source>
        <dbReference type="PROSITE" id="PS50043"/>
    </source>
</evidence>
<dbReference type="CDD" id="cd06170">
    <property type="entry name" value="LuxR_C_like"/>
    <property type="match status" value="1"/>
</dbReference>
<dbReference type="InterPro" id="IPR036388">
    <property type="entry name" value="WH-like_DNA-bd_sf"/>
</dbReference>
<dbReference type="PROSITE" id="PS50043">
    <property type="entry name" value="HTH_LUXR_2"/>
    <property type="match status" value="1"/>
</dbReference>
<dbReference type="Pfam" id="PF00196">
    <property type="entry name" value="GerE"/>
    <property type="match status" value="1"/>
</dbReference>
<dbReference type="Gene3D" id="1.10.10.10">
    <property type="entry name" value="Winged helix-like DNA-binding domain superfamily/Winged helix DNA-binding domain"/>
    <property type="match status" value="1"/>
</dbReference>
<dbReference type="Proteomes" id="UP000252792">
    <property type="component" value="Unassembled WGS sequence"/>
</dbReference>
<feature type="domain" description="HTH luxR-type" evidence="4">
    <location>
        <begin position="1"/>
        <end position="63"/>
    </location>
</feature>
<dbReference type="GO" id="GO:0006355">
    <property type="term" value="P:regulation of DNA-templated transcription"/>
    <property type="evidence" value="ECO:0007669"/>
    <property type="project" value="InterPro"/>
</dbReference>
<evidence type="ECO:0000256" key="1">
    <source>
        <dbReference type="ARBA" id="ARBA00023015"/>
    </source>
</evidence>
<dbReference type="PRINTS" id="PR00038">
    <property type="entry name" value="HTHLUXR"/>
</dbReference>
<organism evidence="5 6">
    <name type="scientific">Marinomonas rhizomae</name>
    <dbReference type="NCBI Taxonomy" id="491948"/>
    <lineage>
        <taxon>Bacteria</taxon>
        <taxon>Pseudomonadati</taxon>
        <taxon>Pseudomonadota</taxon>
        <taxon>Gammaproteobacteria</taxon>
        <taxon>Oceanospirillales</taxon>
        <taxon>Oceanospirillaceae</taxon>
        <taxon>Marinomonas</taxon>
    </lineage>
</organism>